<accession>A0ABP7LF46</accession>
<proteinExistence type="predicted"/>
<comment type="caution">
    <text evidence="1">The sequence shown here is derived from an EMBL/GenBank/DDBJ whole genome shotgun (WGS) entry which is preliminary data.</text>
</comment>
<organism evidence="1 2">
    <name type="scientific">Sphingomonas limnosediminicola</name>
    <dbReference type="NCBI Taxonomy" id="940133"/>
    <lineage>
        <taxon>Bacteria</taxon>
        <taxon>Pseudomonadati</taxon>
        <taxon>Pseudomonadota</taxon>
        <taxon>Alphaproteobacteria</taxon>
        <taxon>Sphingomonadales</taxon>
        <taxon>Sphingomonadaceae</taxon>
        <taxon>Sphingomonas</taxon>
    </lineage>
</organism>
<dbReference type="Proteomes" id="UP001500827">
    <property type="component" value="Unassembled WGS sequence"/>
</dbReference>
<dbReference type="EMBL" id="BAABBM010000001">
    <property type="protein sequence ID" value="GAA3900733.1"/>
    <property type="molecule type" value="Genomic_DNA"/>
</dbReference>
<evidence type="ECO:0000313" key="2">
    <source>
        <dbReference type="Proteomes" id="UP001500827"/>
    </source>
</evidence>
<gene>
    <name evidence="1" type="ORF">GCM10022276_19400</name>
</gene>
<keyword evidence="2" id="KW-1185">Reference proteome</keyword>
<reference evidence="2" key="1">
    <citation type="journal article" date="2019" name="Int. J. Syst. Evol. Microbiol.">
        <title>The Global Catalogue of Microorganisms (GCM) 10K type strain sequencing project: providing services to taxonomists for standard genome sequencing and annotation.</title>
        <authorList>
            <consortium name="The Broad Institute Genomics Platform"/>
            <consortium name="The Broad Institute Genome Sequencing Center for Infectious Disease"/>
            <person name="Wu L."/>
            <person name="Ma J."/>
        </authorList>
    </citation>
    <scope>NUCLEOTIDE SEQUENCE [LARGE SCALE GENOMIC DNA]</scope>
    <source>
        <strain evidence="2">JCM 17543</strain>
    </source>
</reference>
<protein>
    <submittedName>
        <fullName evidence="1">Uncharacterized protein</fullName>
    </submittedName>
</protein>
<sequence length="62" mass="6574">MTHDSDYFRRRAAEARALASSREAGDRAEAAGDLARAYAALAKRRAAATAKADETPAIPLEA</sequence>
<name>A0ABP7LF46_9SPHN</name>
<evidence type="ECO:0000313" key="1">
    <source>
        <dbReference type="EMBL" id="GAA3900733.1"/>
    </source>
</evidence>
<dbReference type="RefSeq" id="WP_344699491.1">
    <property type="nucleotide sequence ID" value="NZ_BAABBM010000001.1"/>
</dbReference>